<dbReference type="Proteomes" id="UP000822688">
    <property type="component" value="Chromosome 6"/>
</dbReference>
<comment type="caution">
    <text evidence="1">The sequence shown here is derived from an EMBL/GenBank/DDBJ whole genome shotgun (WGS) entry which is preliminary data.</text>
</comment>
<accession>A0A8T0HK62</accession>
<protein>
    <submittedName>
        <fullName evidence="1">Uncharacterized protein</fullName>
    </submittedName>
</protein>
<sequence>MRKIIKGELRESGPINLHEIPMGFGVSEGDYASKCSHELVEMNVASKALVYLSIVYRKKLSQKNRSKNVNYGWLWSTILRKLSKTCLVYCRGSALHSFLIG</sequence>
<evidence type="ECO:0000313" key="2">
    <source>
        <dbReference type="Proteomes" id="UP000822688"/>
    </source>
</evidence>
<evidence type="ECO:0000313" key="1">
    <source>
        <dbReference type="EMBL" id="KAG0571200.1"/>
    </source>
</evidence>
<dbReference type="AlphaFoldDB" id="A0A8T0HK62"/>
<keyword evidence="2" id="KW-1185">Reference proteome</keyword>
<name>A0A8T0HK62_CERPU</name>
<gene>
    <name evidence="1" type="ORF">KC19_6G218900</name>
</gene>
<organism evidence="1 2">
    <name type="scientific">Ceratodon purpureus</name>
    <name type="common">Fire moss</name>
    <name type="synonym">Dicranum purpureum</name>
    <dbReference type="NCBI Taxonomy" id="3225"/>
    <lineage>
        <taxon>Eukaryota</taxon>
        <taxon>Viridiplantae</taxon>
        <taxon>Streptophyta</taxon>
        <taxon>Embryophyta</taxon>
        <taxon>Bryophyta</taxon>
        <taxon>Bryophytina</taxon>
        <taxon>Bryopsida</taxon>
        <taxon>Dicranidae</taxon>
        <taxon>Pseudoditrichales</taxon>
        <taxon>Ditrichaceae</taxon>
        <taxon>Ceratodon</taxon>
    </lineage>
</organism>
<proteinExistence type="predicted"/>
<dbReference type="EMBL" id="CM026427">
    <property type="protein sequence ID" value="KAG0571200.1"/>
    <property type="molecule type" value="Genomic_DNA"/>
</dbReference>
<reference evidence="1 2" key="1">
    <citation type="submission" date="2020-06" db="EMBL/GenBank/DDBJ databases">
        <title>WGS assembly of Ceratodon purpureus strain R40.</title>
        <authorList>
            <person name="Carey S.B."/>
            <person name="Jenkins J."/>
            <person name="Shu S."/>
            <person name="Lovell J.T."/>
            <person name="Sreedasyam A."/>
            <person name="Maumus F."/>
            <person name="Tiley G.P."/>
            <person name="Fernandez-Pozo N."/>
            <person name="Barry K."/>
            <person name="Chen C."/>
            <person name="Wang M."/>
            <person name="Lipzen A."/>
            <person name="Daum C."/>
            <person name="Saski C.A."/>
            <person name="Payton A.C."/>
            <person name="Mcbreen J.C."/>
            <person name="Conrad R.E."/>
            <person name="Kollar L.M."/>
            <person name="Olsson S."/>
            <person name="Huttunen S."/>
            <person name="Landis J.B."/>
            <person name="Wickett N.J."/>
            <person name="Johnson M.G."/>
            <person name="Rensing S.A."/>
            <person name="Grimwood J."/>
            <person name="Schmutz J."/>
            <person name="Mcdaniel S.F."/>
        </authorList>
    </citation>
    <scope>NUCLEOTIDE SEQUENCE [LARGE SCALE GENOMIC DNA]</scope>
    <source>
        <strain evidence="1 2">R40</strain>
    </source>
</reference>